<dbReference type="GO" id="GO:0003779">
    <property type="term" value="F:actin binding"/>
    <property type="evidence" value="ECO:0007669"/>
    <property type="project" value="TreeGrafter"/>
</dbReference>
<keyword evidence="2" id="KW-0812">Transmembrane</keyword>
<evidence type="ECO:0000259" key="4">
    <source>
        <dbReference type="Pfam" id="PF18016"/>
    </source>
</evidence>
<dbReference type="GO" id="GO:0031982">
    <property type="term" value="C:vesicle"/>
    <property type="evidence" value="ECO:0007669"/>
    <property type="project" value="TreeGrafter"/>
</dbReference>
<dbReference type="InterPro" id="IPR011993">
    <property type="entry name" value="PH-like_dom_sf"/>
</dbReference>
<dbReference type="Pfam" id="PF08416">
    <property type="entry name" value="PTB"/>
    <property type="match status" value="1"/>
</dbReference>
<sequence>MSRPSGKSIYLQRREYAKSVNKKMSKPQYRVEHLFTCDLDGNDLRSLEDCVDRLKLLDGMGDVWGQNMLLEVRGLNLLLLDTETKEELEKMALSDILEIKSVLGAGAFKSLLILSVKLGRKKSTTTVFMFQCEDVGDILNHILSDIEKLPNINTFLFCVCVLGFVFFVFLFFFLVIHHCPGHLPPTIVAPLLTPQCIHLLSEEASTDEDQLWQTLGDAWSIPSWPGKDIPIYTLVFSDGWKPDEVSAEPAHSEPVSRRESPQPASPQVNHLVPRRKVPSVLLTIAGLCFVYLQLLDTTKQWWKVRNSSGEEGYVPNNVFSSPEEQPEVLTTKSQKEGSSLLGMSREELKMVCPEEGGRVFLQLQAVKSAGL</sequence>
<evidence type="ECO:0000313" key="7">
    <source>
        <dbReference type="Proteomes" id="UP000472264"/>
    </source>
</evidence>
<feature type="transmembrane region" description="Helical" evidence="2">
    <location>
        <begin position="154"/>
        <end position="176"/>
    </location>
</feature>
<dbReference type="GO" id="GO:0035023">
    <property type="term" value="P:regulation of Rho protein signal transduction"/>
    <property type="evidence" value="ECO:0007669"/>
    <property type="project" value="TreeGrafter"/>
</dbReference>
<feature type="compositionally biased region" description="Basic and acidic residues" evidence="1">
    <location>
        <begin position="245"/>
        <end position="260"/>
    </location>
</feature>
<protein>
    <submittedName>
        <fullName evidence="6">EPS8-like 3a</fullName>
    </submittedName>
</protein>
<dbReference type="PANTHER" id="PTHR12287">
    <property type="entry name" value="EPIDERMAL GROWTH FACTOR RECEPTOR KINASE SUBSTRATE EPS8-RELATED PROTEIN"/>
    <property type="match status" value="1"/>
</dbReference>
<dbReference type="InterPro" id="IPR055093">
    <property type="entry name" value="EPS8_2nd"/>
</dbReference>
<feature type="domain" description="SAM" evidence="4">
    <location>
        <begin position="336"/>
        <end position="364"/>
    </location>
</feature>
<reference evidence="6" key="1">
    <citation type="submission" date="2021-04" db="EMBL/GenBank/DDBJ databases">
        <authorList>
            <consortium name="Wellcome Sanger Institute Data Sharing"/>
        </authorList>
    </citation>
    <scope>NUCLEOTIDE SEQUENCE [LARGE SCALE GENOMIC DNA]</scope>
</reference>
<dbReference type="GO" id="GO:0007266">
    <property type="term" value="P:Rho protein signal transduction"/>
    <property type="evidence" value="ECO:0007669"/>
    <property type="project" value="TreeGrafter"/>
</dbReference>
<evidence type="ECO:0000259" key="3">
    <source>
        <dbReference type="Pfam" id="PF08416"/>
    </source>
</evidence>
<feature type="region of interest" description="Disordered" evidence="1">
    <location>
        <begin position="245"/>
        <end position="270"/>
    </location>
</feature>
<dbReference type="Pfam" id="PF22975">
    <property type="entry name" value="EPS8_2nd"/>
    <property type="match status" value="1"/>
</dbReference>
<accession>A0A665UKF2</accession>
<name>A0A665UKF2_ECHNA</name>
<keyword evidence="2" id="KW-0472">Membrane</keyword>
<feature type="domain" description="EPS8 spectrin-like" evidence="5">
    <location>
        <begin position="177"/>
        <end position="223"/>
    </location>
</feature>
<keyword evidence="2" id="KW-1133">Transmembrane helix</keyword>
<reference evidence="6" key="3">
    <citation type="submission" date="2025-09" db="UniProtKB">
        <authorList>
            <consortium name="Ensembl"/>
        </authorList>
    </citation>
    <scope>IDENTIFICATION</scope>
</reference>
<dbReference type="InterPro" id="IPR013625">
    <property type="entry name" value="PTB"/>
</dbReference>
<dbReference type="InterPro" id="IPR013761">
    <property type="entry name" value="SAM/pointed_sf"/>
</dbReference>
<dbReference type="AlphaFoldDB" id="A0A665UKF2"/>
<dbReference type="InterPro" id="IPR039801">
    <property type="entry name" value="EPS8-like"/>
</dbReference>
<dbReference type="GO" id="GO:0032587">
    <property type="term" value="C:ruffle membrane"/>
    <property type="evidence" value="ECO:0007669"/>
    <property type="project" value="TreeGrafter"/>
</dbReference>
<dbReference type="Pfam" id="PF18016">
    <property type="entry name" value="SAM_3"/>
    <property type="match status" value="1"/>
</dbReference>
<proteinExistence type="predicted"/>
<dbReference type="Gene3D" id="2.30.29.30">
    <property type="entry name" value="Pleckstrin-homology domain (PH domain)/Phosphotyrosine-binding domain (PTB)"/>
    <property type="match status" value="1"/>
</dbReference>
<evidence type="ECO:0000256" key="1">
    <source>
        <dbReference type="SAM" id="MobiDB-lite"/>
    </source>
</evidence>
<dbReference type="InterPro" id="IPR036028">
    <property type="entry name" value="SH3-like_dom_sf"/>
</dbReference>
<dbReference type="PANTHER" id="PTHR12287:SF22">
    <property type="entry name" value="EPIDERMAL GROWTH FACTOR RECEPTOR KINASE SUBSTRATE 8-LIKE PROTEIN 3"/>
    <property type="match status" value="1"/>
</dbReference>
<dbReference type="Gene3D" id="1.10.150.50">
    <property type="entry name" value="Transcription Factor, Ets-1"/>
    <property type="match status" value="1"/>
</dbReference>
<dbReference type="SUPFAM" id="SSF50044">
    <property type="entry name" value="SH3-domain"/>
    <property type="match status" value="1"/>
</dbReference>
<feature type="domain" description="PTB" evidence="3">
    <location>
        <begin position="28"/>
        <end position="148"/>
    </location>
</feature>
<dbReference type="InterPro" id="IPR041418">
    <property type="entry name" value="SAM_3"/>
</dbReference>
<organism evidence="6 7">
    <name type="scientific">Echeneis naucrates</name>
    <name type="common">Live sharksucker</name>
    <dbReference type="NCBI Taxonomy" id="173247"/>
    <lineage>
        <taxon>Eukaryota</taxon>
        <taxon>Metazoa</taxon>
        <taxon>Chordata</taxon>
        <taxon>Craniata</taxon>
        <taxon>Vertebrata</taxon>
        <taxon>Euteleostomi</taxon>
        <taxon>Actinopterygii</taxon>
        <taxon>Neopterygii</taxon>
        <taxon>Teleostei</taxon>
        <taxon>Neoteleostei</taxon>
        <taxon>Acanthomorphata</taxon>
        <taxon>Carangaria</taxon>
        <taxon>Carangiformes</taxon>
        <taxon>Echeneidae</taxon>
        <taxon>Echeneis</taxon>
    </lineage>
</organism>
<dbReference type="SUPFAM" id="SSF50729">
    <property type="entry name" value="PH domain-like"/>
    <property type="match status" value="1"/>
</dbReference>
<dbReference type="GO" id="GO:1900029">
    <property type="term" value="P:positive regulation of ruffle assembly"/>
    <property type="evidence" value="ECO:0007669"/>
    <property type="project" value="TreeGrafter"/>
</dbReference>
<evidence type="ECO:0000256" key="2">
    <source>
        <dbReference type="SAM" id="Phobius"/>
    </source>
</evidence>
<reference evidence="6" key="2">
    <citation type="submission" date="2025-08" db="UniProtKB">
        <authorList>
            <consortium name="Ensembl"/>
        </authorList>
    </citation>
    <scope>IDENTIFICATION</scope>
</reference>
<evidence type="ECO:0000259" key="5">
    <source>
        <dbReference type="Pfam" id="PF22975"/>
    </source>
</evidence>
<evidence type="ECO:0000313" key="6">
    <source>
        <dbReference type="Ensembl" id="ENSENLP00000019776.1"/>
    </source>
</evidence>
<dbReference type="Proteomes" id="UP000472264">
    <property type="component" value="Chromosome 5"/>
</dbReference>
<dbReference type="Ensembl" id="ENSENLT00000020497.1">
    <property type="protein sequence ID" value="ENSENLP00000019776.1"/>
    <property type="gene ID" value="ENSENLG00000008982.1"/>
</dbReference>
<keyword evidence="7" id="KW-1185">Reference proteome</keyword>
<dbReference type="Gene3D" id="2.30.30.40">
    <property type="entry name" value="SH3 Domains"/>
    <property type="match status" value="1"/>
</dbReference>